<sequence>MNLARNKFAQVMPAYVMPMLAAAALVGCGQNTTTQTGSEPANSAPAEVAETAQKPAKTIAITAIVEHPSLDDIRLGVIDGLASLGYKEGQNLTVNFQSAQGSMATVGQIAKQFVADNPDAIVGITTPSAQSLAAATTSIPLIYTAVSDPVAAKLIDENNKGTQANITGLSSQLPLEPQVELFTKIKPEAERIGFVYSPGEANSVAVKDELAKLLPKYGMTLVEVPANRSSDVADATRSLAGKVDLIYTSLDNGVASAMEAMVQAANELKVPVITSDEFSVRRGATAALGVNDYDFGLTTAKIVADVLDGKAPSEISPKVMNTLTLFISPKHAAEQGVTVDLTTLGDSINVDTTPPRQHSK</sequence>
<dbReference type="SUPFAM" id="SSF53822">
    <property type="entry name" value="Periplasmic binding protein-like I"/>
    <property type="match status" value="1"/>
</dbReference>
<proteinExistence type="predicted"/>
<protein>
    <submittedName>
        <fullName evidence="2">ABC transporter substrate-binding protein</fullName>
    </submittedName>
</protein>
<dbReference type="PROSITE" id="PS51257">
    <property type="entry name" value="PROKAR_LIPOPROTEIN"/>
    <property type="match status" value="1"/>
</dbReference>
<evidence type="ECO:0000313" key="2">
    <source>
        <dbReference type="EMBL" id="OOS26341.1"/>
    </source>
</evidence>
<name>A0A1T0CW34_9GAMM</name>
<feature type="signal peptide" evidence="1">
    <location>
        <begin position="1"/>
        <end position="23"/>
    </location>
</feature>
<comment type="caution">
    <text evidence="2">The sequence shown here is derived from an EMBL/GenBank/DDBJ whole genome shotgun (WGS) entry which is preliminary data.</text>
</comment>
<dbReference type="Pfam" id="PF04392">
    <property type="entry name" value="ABC_sub_bind"/>
    <property type="match status" value="1"/>
</dbReference>
<dbReference type="STRING" id="573983.B0681_00115"/>
<dbReference type="PANTHER" id="PTHR35271:SF1">
    <property type="entry name" value="ABC TRANSPORTER, SUBSTRATE-BINDING LIPOPROTEIN"/>
    <property type="match status" value="1"/>
</dbReference>
<dbReference type="EMBL" id="MUYV01000001">
    <property type="protein sequence ID" value="OOS26341.1"/>
    <property type="molecule type" value="Genomic_DNA"/>
</dbReference>
<dbReference type="CDD" id="cd06325">
    <property type="entry name" value="PBP1_ABC_unchar_transporter"/>
    <property type="match status" value="1"/>
</dbReference>
<evidence type="ECO:0000256" key="1">
    <source>
        <dbReference type="SAM" id="SignalP"/>
    </source>
</evidence>
<dbReference type="RefSeq" id="WP_078316731.1">
    <property type="nucleotide sequence ID" value="NZ_MUYV01000001.1"/>
</dbReference>
<gene>
    <name evidence="2" type="ORF">B0681_00115</name>
</gene>
<keyword evidence="1" id="KW-0732">Signal</keyword>
<reference evidence="2 3" key="1">
    <citation type="submission" date="2017-02" db="EMBL/GenBank/DDBJ databases">
        <title>Draft genome sequence of Moraxella porci CCUG 54912T type strain.</title>
        <authorList>
            <person name="Salva-Serra F."/>
            <person name="Engstrom-Jakobsson H."/>
            <person name="Thorell K."/>
            <person name="Jaen-Luchoro D."/>
            <person name="Gonzales-Siles L."/>
            <person name="Karlsson R."/>
            <person name="Yazdan S."/>
            <person name="Boulund F."/>
            <person name="Johnning A."/>
            <person name="Engstrand L."/>
            <person name="Kristiansson E."/>
            <person name="Moore E."/>
        </authorList>
    </citation>
    <scope>NUCLEOTIDE SEQUENCE [LARGE SCALE GENOMIC DNA]</scope>
    <source>
        <strain evidence="2 3">CCUG 54912</strain>
    </source>
</reference>
<keyword evidence="3" id="KW-1185">Reference proteome</keyword>
<feature type="chain" id="PRO_5013386509" evidence="1">
    <location>
        <begin position="24"/>
        <end position="360"/>
    </location>
</feature>
<dbReference type="PANTHER" id="PTHR35271">
    <property type="entry name" value="ABC TRANSPORTER, SUBSTRATE-BINDING LIPOPROTEIN-RELATED"/>
    <property type="match status" value="1"/>
</dbReference>
<dbReference type="Gene3D" id="3.40.50.2300">
    <property type="match status" value="2"/>
</dbReference>
<organism evidence="2 3">
    <name type="scientific">Moraxella porci DSM 25326</name>
    <dbReference type="NCBI Taxonomy" id="573983"/>
    <lineage>
        <taxon>Bacteria</taxon>
        <taxon>Pseudomonadati</taxon>
        <taxon>Pseudomonadota</taxon>
        <taxon>Gammaproteobacteria</taxon>
        <taxon>Moraxellales</taxon>
        <taxon>Moraxellaceae</taxon>
        <taxon>Moraxella</taxon>
    </lineage>
</organism>
<evidence type="ECO:0000313" key="3">
    <source>
        <dbReference type="Proteomes" id="UP000190683"/>
    </source>
</evidence>
<dbReference type="InterPro" id="IPR028082">
    <property type="entry name" value="Peripla_BP_I"/>
</dbReference>
<dbReference type="InterPro" id="IPR007487">
    <property type="entry name" value="ABC_transpt-TYRBP-like"/>
</dbReference>
<accession>A0A1T0CW34</accession>
<dbReference type="Proteomes" id="UP000190683">
    <property type="component" value="Unassembled WGS sequence"/>
</dbReference>
<dbReference type="AlphaFoldDB" id="A0A1T0CW34"/>